<dbReference type="EMBL" id="DWWT01000059">
    <property type="protein sequence ID" value="HJC06785.1"/>
    <property type="molecule type" value="Genomic_DNA"/>
</dbReference>
<dbReference type="SMART" id="SM00850">
    <property type="entry name" value="LytTR"/>
    <property type="match status" value="1"/>
</dbReference>
<evidence type="ECO:0000313" key="3">
    <source>
        <dbReference type="Proteomes" id="UP000823910"/>
    </source>
</evidence>
<dbReference type="Pfam" id="PF04397">
    <property type="entry name" value="LytTR"/>
    <property type="match status" value="1"/>
</dbReference>
<protein>
    <submittedName>
        <fullName evidence="2">LytTR family transcriptional regulator</fullName>
    </submittedName>
</protein>
<sequence>MTRKQDLQNTVLDLSHKVVKSFYSRRTETILPLLDEQFLWIGSLSFQWTEGPAAFGQLKRGEGESTSVPDIGNEYYNILSSDGKSWVVCGRFTVSLRVDADVICRLLIRVTLVWSQKGERFSLLHLHSSCAKDYPPAGNSSQETRSFCQYLHENLHENAVSRDMTPETSIRLSLRDEAGHLHYLTSSEILYVKASNQWCHIVTSFDQFLSFGSLTSFEEKLPGFLRIHRSYLVNSQAIEKLRFNRVYLWNHEELPVSKKRYQEIKKVFKPSPPPESLTPPILF</sequence>
<evidence type="ECO:0000259" key="1">
    <source>
        <dbReference type="PROSITE" id="PS50930"/>
    </source>
</evidence>
<dbReference type="PANTHER" id="PTHR37299">
    <property type="entry name" value="TRANSCRIPTIONAL REGULATOR-RELATED"/>
    <property type="match status" value="1"/>
</dbReference>
<feature type="domain" description="HTH LytTR-type" evidence="1">
    <location>
        <begin position="187"/>
        <end position="270"/>
    </location>
</feature>
<accession>A0A9D2SHV2</accession>
<name>A0A9D2SHV2_9FIRM</name>
<dbReference type="Gene3D" id="2.40.50.1020">
    <property type="entry name" value="LytTr DNA-binding domain"/>
    <property type="match status" value="1"/>
</dbReference>
<gene>
    <name evidence="2" type="ORF">H9704_11640</name>
</gene>
<proteinExistence type="predicted"/>
<dbReference type="PROSITE" id="PS50930">
    <property type="entry name" value="HTH_LYTTR"/>
    <property type="match status" value="1"/>
</dbReference>
<dbReference type="PANTHER" id="PTHR37299:SF1">
    <property type="entry name" value="STAGE 0 SPORULATION PROTEIN A HOMOLOG"/>
    <property type="match status" value="1"/>
</dbReference>
<dbReference type="GO" id="GO:0000156">
    <property type="term" value="F:phosphorelay response regulator activity"/>
    <property type="evidence" value="ECO:0007669"/>
    <property type="project" value="InterPro"/>
</dbReference>
<dbReference type="Proteomes" id="UP000823910">
    <property type="component" value="Unassembled WGS sequence"/>
</dbReference>
<dbReference type="InterPro" id="IPR046947">
    <property type="entry name" value="LytR-like"/>
</dbReference>
<reference evidence="2" key="1">
    <citation type="journal article" date="2021" name="PeerJ">
        <title>Extensive microbial diversity within the chicken gut microbiome revealed by metagenomics and culture.</title>
        <authorList>
            <person name="Gilroy R."/>
            <person name="Ravi A."/>
            <person name="Getino M."/>
            <person name="Pursley I."/>
            <person name="Horton D.L."/>
            <person name="Alikhan N.F."/>
            <person name="Baker D."/>
            <person name="Gharbi K."/>
            <person name="Hall N."/>
            <person name="Watson M."/>
            <person name="Adriaenssens E.M."/>
            <person name="Foster-Nyarko E."/>
            <person name="Jarju S."/>
            <person name="Secka A."/>
            <person name="Antonio M."/>
            <person name="Oren A."/>
            <person name="Chaudhuri R.R."/>
            <person name="La Ragione R."/>
            <person name="Hildebrand F."/>
            <person name="Pallen M.J."/>
        </authorList>
    </citation>
    <scope>NUCLEOTIDE SEQUENCE</scope>
    <source>
        <strain evidence="2">CHK180-15479</strain>
    </source>
</reference>
<organism evidence="2 3">
    <name type="scientific">Candidatus Enterocloster excrementipullorum</name>
    <dbReference type="NCBI Taxonomy" id="2838559"/>
    <lineage>
        <taxon>Bacteria</taxon>
        <taxon>Bacillati</taxon>
        <taxon>Bacillota</taxon>
        <taxon>Clostridia</taxon>
        <taxon>Lachnospirales</taxon>
        <taxon>Lachnospiraceae</taxon>
        <taxon>Enterocloster</taxon>
    </lineage>
</organism>
<reference evidence="2" key="2">
    <citation type="submission" date="2021-04" db="EMBL/GenBank/DDBJ databases">
        <authorList>
            <person name="Gilroy R."/>
        </authorList>
    </citation>
    <scope>NUCLEOTIDE SEQUENCE</scope>
    <source>
        <strain evidence="2">CHK180-15479</strain>
    </source>
</reference>
<dbReference type="InterPro" id="IPR007492">
    <property type="entry name" value="LytTR_DNA-bd_dom"/>
</dbReference>
<comment type="caution">
    <text evidence="2">The sequence shown here is derived from an EMBL/GenBank/DDBJ whole genome shotgun (WGS) entry which is preliminary data.</text>
</comment>
<dbReference type="GO" id="GO:0003677">
    <property type="term" value="F:DNA binding"/>
    <property type="evidence" value="ECO:0007669"/>
    <property type="project" value="InterPro"/>
</dbReference>
<dbReference type="AlphaFoldDB" id="A0A9D2SHV2"/>
<evidence type="ECO:0000313" key="2">
    <source>
        <dbReference type="EMBL" id="HJC06785.1"/>
    </source>
</evidence>